<reference evidence="4 5" key="1">
    <citation type="journal article" date="2018" name="PLoS Pathog.">
        <title>Evolution of structural diversity of trichothecenes, a family of toxins produced by plant pathogenic and entomopathogenic fungi.</title>
        <authorList>
            <person name="Proctor R.H."/>
            <person name="McCormick S.P."/>
            <person name="Kim H.S."/>
            <person name="Cardoza R.E."/>
            <person name="Stanley A.M."/>
            <person name="Lindo L."/>
            <person name="Kelly A."/>
            <person name="Brown D.W."/>
            <person name="Lee T."/>
            <person name="Vaughan M.M."/>
            <person name="Alexander N.J."/>
            <person name="Busman M."/>
            <person name="Gutierrez S."/>
        </authorList>
    </citation>
    <scope>NUCLEOTIDE SEQUENCE [LARGE SCALE GENOMIC DNA]</scope>
    <source>
        <strain evidence="4 5">IBT 40837</strain>
    </source>
</reference>
<evidence type="ECO:0000259" key="2">
    <source>
        <dbReference type="Pfam" id="PF05970"/>
    </source>
</evidence>
<name>A0A395NL13_TRIAR</name>
<feature type="domain" description="DNA helicase Pif1-like DEAD-box helicase" evidence="2">
    <location>
        <begin position="115"/>
        <end position="258"/>
    </location>
</feature>
<organism evidence="4 5">
    <name type="scientific">Trichoderma arundinaceum</name>
    <dbReference type="NCBI Taxonomy" id="490622"/>
    <lineage>
        <taxon>Eukaryota</taxon>
        <taxon>Fungi</taxon>
        <taxon>Dikarya</taxon>
        <taxon>Ascomycota</taxon>
        <taxon>Pezizomycotina</taxon>
        <taxon>Sordariomycetes</taxon>
        <taxon>Hypocreomycetidae</taxon>
        <taxon>Hypocreales</taxon>
        <taxon>Hypocreaceae</taxon>
        <taxon>Trichoderma</taxon>
    </lineage>
</organism>
<keyword evidence="1" id="KW-0234">DNA repair</keyword>
<keyword evidence="1" id="KW-0233">DNA recombination</keyword>
<dbReference type="GO" id="GO:0005524">
    <property type="term" value="F:ATP binding"/>
    <property type="evidence" value="ECO:0007669"/>
    <property type="project" value="UniProtKB-KW"/>
</dbReference>
<evidence type="ECO:0000313" key="4">
    <source>
        <dbReference type="EMBL" id="RFU76573.1"/>
    </source>
</evidence>
<accession>A0A395NL13</accession>
<comment type="catalytic activity">
    <reaction evidence="1">
        <text>ATP + H2O = ADP + phosphate + H(+)</text>
        <dbReference type="Rhea" id="RHEA:13065"/>
        <dbReference type="ChEBI" id="CHEBI:15377"/>
        <dbReference type="ChEBI" id="CHEBI:15378"/>
        <dbReference type="ChEBI" id="CHEBI:30616"/>
        <dbReference type="ChEBI" id="CHEBI:43474"/>
        <dbReference type="ChEBI" id="CHEBI:456216"/>
        <dbReference type="EC" id="5.6.2.3"/>
    </reaction>
</comment>
<dbReference type="GO" id="GO:0016887">
    <property type="term" value="F:ATP hydrolysis activity"/>
    <property type="evidence" value="ECO:0007669"/>
    <property type="project" value="RHEA"/>
</dbReference>
<dbReference type="OrthoDB" id="432234at2759"/>
<comment type="cofactor">
    <cofactor evidence="1">
        <name>Mg(2+)</name>
        <dbReference type="ChEBI" id="CHEBI:18420"/>
    </cofactor>
</comment>
<dbReference type="AlphaFoldDB" id="A0A395NL13"/>
<gene>
    <name evidence="4" type="ORF">TARUN_5658</name>
</gene>
<dbReference type="InterPro" id="IPR049163">
    <property type="entry name" value="Pif1-like_2B_dom"/>
</dbReference>
<evidence type="ECO:0000256" key="1">
    <source>
        <dbReference type="RuleBase" id="RU363044"/>
    </source>
</evidence>
<protein>
    <recommendedName>
        <fullName evidence="1">ATP-dependent DNA helicase</fullName>
        <ecNumber evidence="1">5.6.2.3</ecNumber>
    </recommendedName>
</protein>
<keyword evidence="1" id="KW-0547">Nucleotide-binding</keyword>
<keyword evidence="1" id="KW-0227">DNA damage</keyword>
<dbReference type="GO" id="GO:0043139">
    <property type="term" value="F:5'-3' DNA helicase activity"/>
    <property type="evidence" value="ECO:0007669"/>
    <property type="project" value="UniProtKB-EC"/>
</dbReference>
<dbReference type="InterPro" id="IPR010285">
    <property type="entry name" value="DNA_helicase_pif1-like_DEAD"/>
</dbReference>
<dbReference type="EC" id="5.6.2.3" evidence="1"/>
<keyword evidence="5" id="KW-1185">Reference proteome</keyword>
<keyword evidence="1" id="KW-0378">Hydrolase</keyword>
<keyword evidence="1 4" id="KW-0347">Helicase</keyword>
<proteinExistence type="inferred from homology"/>
<comment type="similarity">
    <text evidence="1">Belongs to the helicase family.</text>
</comment>
<dbReference type="PANTHER" id="PTHR47642">
    <property type="entry name" value="ATP-DEPENDENT DNA HELICASE"/>
    <property type="match status" value="1"/>
</dbReference>
<dbReference type="Proteomes" id="UP000266272">
    <property type="component" value="Unassembled WGS sequence"/>
</dbReference>
<sequence length="615" mass="69091">MSMLLVAPWRRSIFSGLASSRPGQARVFQQFPTSALYVPSLTGYSRKYINFWGRKKKAENNANVSGSKESGKSWFSKLWTVVSFSSKESVVSVPAKILQRNSANSSNPELSAEQAALVSLAVEGHNIFYTGSAGSGKSTVLKVMRDLCIKEGKVVYVLAPTGKVALANGGMTTWSFAGWTPNSHKMGLFELKNYERNPALFDRLAKVDVIIIDEISMMENVHFGRMNELMKAARASPKPFGGAQIIVTGDFCQLPPVKPFQHCFSCGSELQHDKRECAYTCPNQKCDAITYHERDKWAFKSKAWEECNFRHISLNAIYRQKDPKFIKLLQKCRIGSQLSKAEIDLLTDRDNKLQSHPVRLYATREEVQALNDSEFRRLKAPSKSYTCVDVFLWNKKAHPILESKGARALDGSLKALKGHRLDVEVRLKEGTQVALLHRINLSHGLCNGAQGVIVGFEPFGKDLSDFVIYDEELPVCWPRHNVSEETLQEFMKKCRKSKGWPIVKFHNGITRTIHPVCQSQLVGDKRPYSLLGRIQIPLTPAWALTIHKSQGMTLDNVTVNLGRAFEDGQIYVALSRARTLAGLKVEGDLSSLKKFRGNQDVLNWLKEKFGKEMDK</sequence>
<dbReference type="InterPro" id="IPR027417">
    <property type="entry name" value="P-loop_NTPase"/>
</dbReference>
<dbReference type="GO" id="GO:0006310">
    <property type="term" value="P:DNA recombination"/>
    <property type="evidence" value="ECO:0007669"/>
    <property type="project" value="UniProtKB-KW"/>
</dbReference>
<dbReference type="STRING" id="490622.A0A395NL13"/>
<evidence type="ECO:0000313" key="5">
    <source>
        <dbReference type="Proteomes" id="UP000266272"/>
    </source>
</evidence>
<feature type="domain" description="DNA helicase Pif1-like 2B" evidence="3">
    <location>
        <begin position="425"/>
        <end position="456"/>
    </location>
</feature>
<comment type="caution">
    <text evidence="4">The sequence shown here is derived from an EMBL/GenBank/DDBJ whole genome shotgun (WGS) entry which is preliminary data.</text>
</comment>
<dbReference type="Pfam" id="PF21530">
    <property type="entry name" value="Pif1_2B_dom"/>
    <property type="match status" value="1"/>
</dbReference>
<dbReference type="EMBL" id="PXOA01000337">
    <property type="protein sequence ID" value="RFU76573.1"/>
    <property type="molecule type" value="Genomic_DNA"/>
</dbReference>
<dbReference type="InterPro" id="IPR051055">
    <property type="entry name" value="PIF1_helicase"/>
</dbReference>
<dbReference type="PANTHER" id="PTHR47642:SF7">
    <property type="entry name" value="ATP-DEPENDENT DNA HELICASE PIF1"/>
    <property type="match status" value="1"/>
</dbReference>
<dbReference type="Pfam" id="PF05970">
    <property type="entry name" value="PIF1"/>
    <property type="match status" value="1"/>
</dbReference>
<dbReference type="GO" id="GO:0000723">
    <property type="term" value="P:telomere maintenance"/>
    <property type="evidence" value="ECO:0007669"/>
    <property type="project" value="InterPro"/>
</dbReference>
<evidence type="ECO:0000259" key="3">
    <source>
        <dbReference type="Pfam" id="PF21530"/>
    </source>
</evidence>
<dbReference type="CDD" id="cd18809">
    <property type="entry name" value="SF1_C_RecD"/>
    <property type="match status" value="1"/>
</dbReference>
<dbReference type="GO" id="GO:0006281">
    <property type="term" value="P:DNA repair"/>
    <property type="evidence" value="ECO:0007669"/>
    <property type="project" value="UniProtKB-KW"/>
</dbReference>
<dbReference type="SUPFAM" id="SSF52540">
    <property type="entry name" value="P-loop containing nucleoside triphosphate hydrolases"/>
    <property type="match status" value="2"/>
</dbReference>
<keyword evidence="1" id="KW-0067">ATP-binding</keyword>
<dbReference type="Gene3D" id="3.40.50.300">
    <property type="entry name" value="P-loop containing nucleotide triphosphate hydrolases"/>
    <property type="match status" value="2"/>
</dbReference>